<dbReference type="STRING" id="537013.CLOSTMETH_03530"/>
<dbReference type="HOGENOM" id="CLU_068979_12_0_9"/>
<dbReference type="PANTHER" id="PTHR43540">
    <property type="entry name" value="PEROXYUREIDOACRYLATE/UREIDOACRYLATE AMIDOHYDROLASE-RELATED"/>
    <property type="match status" value="1"/>
</dbReference>
<comment type="caution">
    <text evidence="4">The sequence shown here is derived from an EMBL/GenBank/DDBJ whole genome shotgun (WGS) entry which is preliminary data.</text>
</comment>
<dbReference type="SUPFAM" id="SSF52499">
    <property type="entry name" value="Isochorismatase-like hydrolases"/>
    <property type="match status" value="1"/>
</dbReference>
<dbReference type="Gene3D" id="3.40.50.850">
    <property type="entry name" value="Isochorismatase-like"/>
    <property type="match status" value="1"/>
</dbReference>
<dbReference type="EMBL" id="ACEC01000124">
    <property type="protein sequence ID" value="EEG28843.1"/>
    <property type="molecule type" value="Genomic_DNA"/>
</dbReference>
<dbReference type="InterPro" id="IPR050272">
    <property type="entry name" value="Isochorismatase-like_hydrls"/>
</dbReference>
<dbReference type="CDD" id="cd00431">
    <property type="entry name" value="cysteine_hydrolases"/>
    <property type="match status" value="1"/>
</dbReference>
<dbReference type="InterPro" id="IPR036380">
    <property type="entry name" value="Isochorismatase-like_sf"/>
</dbReference>
<name>C0EI35_9FIRM</name>
<dbReference type="EC" id="3.-.-.-" evidence="4"/>
<organism evidence="4 5">
    <name type="scientific">[Clostridium] methylpentosum DSM 5476</name>
    <dbReference type="NCBI Taxonomy" id="537013"/>
    <lineage>
        <taxon>Bacteria</taxon>
        <taxon>Bacillati</taxon>
        <taxon>Bacillota</taxon>
        <taxon>Clostridia</taxon>
        <taxon>Eubacteriales</taxon>
        <taxon>Oscillospiraceae</taxon>
        <taxon>Oscillospiraceae incertae sedis</taxon>
    </lineage>
</organism>
<dbReference type="AlphaFoldDB" id="C0EI35"/>
<dbReference type="Pfam" id="PF00857">
    <property type="entry name" value="Isochorismatase"/>
    <property type="match status" value="1"/>
</dbReference>
<evidence type="ECO:0000313" key="4">
    <source>
        <dbReference type="EMBL" id="EEG28843.1"/>
    </source>
</evidence>
<accession>C0EI35</accession>
<gene>
    <name evidence="4" type="ORF">CLOSTMETH_03530</name>
</gene>
<sequence>MLYQIWRISGMIGRKRRQYMKKVLIVIDYQADFVDGSLSFPAAVALEGPICTKIRKARAEGTEVIFTFDTHSPDYLSTQEGRNLPVAHCIEGTTGWELYGEVAQLQQERDICLCKPGFGSLELAELLRDRQYEEIELVGVVSNICVLSNAILAKAALSEALVTVDAACTASNDPSLHEKALDLMESLHIRVTNRPAKTPVV</sequence>
<keyword evidence="5" id="KW-1185">Reference proteome</keyword>
<evidence type="ECO:0000256" key="2">
    <source>
        <dbReference type="ARBA" id="ARBA00022801"/>
    </source>
</evidence>
<dbReference type="Proteomes" id="UP000003340">
    <property type="component" value="Unassembled WGS sequence"/>
</dbReference>
<keyword evidence="2 4" id="KW-0378">Hydrolase</keyword>
<dbReference type="PANTHER" id="PTHR43540:SF10">
    <property type="entry name" value="ISOCHORISMATASE"/>
    <property type="match status" value="1"/>
</dbReference>
<dbReference type="eggNOG" id="COG1335">
    <property type="taxonomic scope" value="Bacteria"/>
</dbReference>
<evidence type="ECO:0000256" key="1">
    <source>
        <dbReference type="ARBA" id="ARBA00006336"/>
    </source>
</evidence>
<reference evidence="4 5" key="1">
    <citation type="submission" date="2009-01" db="EMBL/GenBank/DDBJ databases">
        <authorList>
            <person name="Fulton L."/>
            <person name="Clifton S."/>
            <person name="Fulton B."/>
            <person name="Xu J."/>
            <person name="Minx P."/>
            <person name="Pepin K.H."/>
            <person name="Johnson M."/>
            <person name="Bhonagiri V."/>
            <person name="Nash W.E."/>
            <person name="Mardis E.R."/>
            <person name="Wilson R.K."/>
        </authorList>
    </citation>
    <scope>NUCLEOTIDE SEQUENCE [LARGE SCALE GENOMIC DNA]</scope>
    <source>
        <strain evidence="4 5">DSM 5476</strain>
    </source>
</reference>
<feature type="domain" description="Isochorismatase-like" evidence="3">
    <location>
        <begin position="23"/>
        <end position="191"/>
    </location>
</feature>
<proteinExistence type="inferred from homology"/>
<protein>
    <submittedName>
        <fullName evidence="4">Isochorismatase family protein</fullName>
        <ecNumber evidence="4">3.-.-.-</ecNumber>
    </submittedName>
</protein>
<dbReference type="InterPro" id="IPR000868">
    <property type="entry name" value="Isochorismatase-like_dom"/>
</dbReference>
<reference evidence="4 5" key="2">
    <citation type="submission" date="2009-02" db="EMBL/GenBank/DDBJ databases">
        <title>Draft genome sequence of Clostridium methylpentosum (DSM 5476).</title>
        <authorList>
            <person name="Sudarsanam P."/>
            <person name="Ley R."/>
            <person name="Guruge J."/>
            <person name="Turnbaugh P.J."/>
            <person name="Mahowald M."/>
            <person name="Liep D."/>
            <person name="Gordon J."/>
        </authorList>
    </citation>
    <scope>NUCLEOTIDE SEQUENCE [LARGE SCALE GENOMIC DNA]</scope>
    <source>
        <strain evidence="4 5">DSM 5476</strain>
    </source>
</reference>
<comment type="similarity">
    <text evidence="1">Belongs to the isochorismatase family.</text>
</comment>
<dbReference type="GO" id="GO:0016787">
    <property type="term" value="F:hydrolase activity"/>
    <property type="evidence" value="ECO:0007669"/>
    <property type="project" value="UniProtKB-KW"/>
</dbReference>
<evidence type="ECO:0000259" key="3">
    <source>
        <dbReference type="Pfam" id="PF00857"/>
    </source>
</evidence>
<evidence type="ECO:0000313" key="5">
    <source>
        <dbReference type="Proteomes" id="UP000003340"/>
    </source>
</evidence>